<keyword evidence="5" id="KW-1185">Reference proteome</keyword>
<name>A0ABU6HEU3_9RHOB</name>
<comment type="subcellular location">
    <subcellularLocation>
        <location evidence="1">Secreted</location>
    </subcellularLocation>
</comment>
<dbReference type="InterPro" id="IPR050557">
    <property type="entry name" value="RTX_toxin/Mannuronan_C5-epim"/>
</dbReference>
<dbReference type="SUPFAM" id="SSF51120">
    <property type="entry name" value="beta-Roll"/>
    <property type="match status" value="2"/>
</dbReference>
<dbReference type="InterPro" id="IPR001343">
    <property type="entry name" value="Hemolysn_Ca-bd"/>
</dbReference>
<dbReference type="Proteomes" id="UP001348149">
    <property type="component" value="Unassembled WGS sequence"/>
</dbReference>
<evidence type="ECO:0000256" key="1">
    <source>
        <dbReference type="ARBA" id="ARBA00004613"/>
    </source>
</evidence>
<evidence type="ECO:0000313" key="5">
    <source>
        <dbReference type="Proteomes" id="UP001348149"/>
    </source>
</evidence>
<gene>
    <name evidence="4" type="ORF">VK792_02710</name>
</gene>
<accession>A0ABU6HEU3</accession>
<dbReference type="InterPro" id="IPR025282">
    <property type="entry name" value="DUF4214"/>
</dbReference>
<sequence>MAAVWFLQPVNMSASGLSFPVVSEMTGSRIVIVDNGISYELTGTFSGRPPSLGSNDMISGVVTGYLSRAGATVFIDATGLNADAWDLTAAILIQRDAQLAFEIALQGNDWFFGSGFGDGIDGHEGTDTIFGGSGRDTLNGMLGNDLIFGGPDQDMITGGNGADSISGDEGADSVYGNAGNDTLAGGAGTDIVGGGSGNDLVVSGNLGAFEAAAEAVYRIYQATLDRAPDVGGLIQWANARVNGANLGDIARGFVNSQEFQNRYNDTDSTAFVTLLYNNVLSRAPDATGLIDWVGRLETGTSRQDVVLGFSESAEFIASTRIESLSYGKTLLKASFTDDLYRVYGATLGREPDFAGLDGWADKMASGTSYQSVVAGFVRSAEFQQTYGSLSDSGFVSLLYQNVLERSPDSEGLQTWLDRLATGWAREKVVEGFAQSVEYRAATEQPLKQWMQVDPTDSSTYDRLAGASNGGAGVDTLVGGFAVDMFVFVAADGAGEGSHDTIVGLEAWDMVIFEDFGYGDASNALPYLSQVGTNVVFEDQGHTAVFRNADLSCFVPGMVQVEETY</sequence>
<dbReference type="Pfam" id="PF13946">
    <property type="entry name" value="DUF4214"/>
    <property type="match status" value="2"/>
</dbReference>
<dbReference type="InterPro" id="IPR018511">
    <property type="entry name" value="Hemolysin-typ_Ca-bd_CS"/>
</dbReference>
<dbReference type="Gene3D" id="1.10.3130.20">
    <property type="entry name" value="Phycobilisome linker domain"/>
    <property type="match status" value="2"/>
</dbReference>
<feature type="domain" description="DUF4214" evidence="3">
    <location>
        <begin position="250"/>
        <end position="317"/>
    </location>
</feature>
<dbReference type="RefSeq" id="WP_326295809.1">
    <property type="nucleotide sequence ID" value="NZ_JAYLLH010000002.1"/>
</dbReference>
<dbReference type="EMBL" id="JAYLLH010000002">
    <property type="protein sequence ID" value="MEC3860184.1"/>
    <property type="molecule type" value="Genomic_DNA"/>
</dbReference>
<reference evidence="4 5" key="1">
    <citation type="submission" date="2024-01" db="EMBL/GenBank/DDBJ databases">
        <title>Mesobacterium rodlantinim sp. nov., isolated from shallow sea hydrothermal systems off Kueishantao Island.</title>
        <authorList>
            <person name="Su Z."/>
            <person name="Tang K."/>
        </authorList>
    </citation>
    <scope>NUCLEOTIDE SEQUENCE [LARGE SCALE GENOMIC DNA]</scope>
    <source>
        <strain evidence="4 5">TK19101</strain>
    </source>
</reference>
<comment type="caution">
    <text evidence="4">The sequence shown here is derived from an EMBL/GenBank/DDBJ whole genome shotgun (WGS) entry which is preliminary data.</text>
</comment>
<dbReference type="PRINTS" id="PR00313">
    <property type="entry name" value="CABNDNGRPT"/>
</dbReference>
<dbReference type="PANTHER" id="PTHR38340">
    <property type="entry name" value="S-LAYER PROTEIN"/>
    <property type="match status" value="1"/>
</dbReference>
<evidence type="ECO:0000259" key="3">
    <source>
        <dbReference type="Pfam" id="PF13946"/>
    </source>
</evidence>
<dbReference type="InterPro" id="IPR011049">
    <property type="entry name" value="Serralysin-like_metalloprot_C"/>
</dbReference>
<organism evidence="4 5">
    <name type="scientific">Mesobacterium hydrothermale</name>
    <dbReference type="NCBI Taxonomy" id="3111907"/>
    <lineage>
        <taxon>Bacteria</taxon>
        <taxon>Pseudomonadati</taxon>
        <taxon>Pseudomonadota</taxon>
        <taxon>Alphaproteobacteria</taxon>
        <taxon>Rhodobacterales</taxon>
        <taxon>Roseobacteraceae</taxon>
        <taxon>Mesobacterium</taxon>
    </lineage>
</organism>
<keyword evidence="2" id="KW-0964">Secreted</keyword>
<dbReference type="InterPro" id="IPR038255">
    <property type="entry name" value="PBS_linker_sf"/>
</dbReference>
<proteinExistence type="predicted"/>
<protein>
    <submittedName>
        <fullName evidence="4">DUF4214 domain-containing protein</fullName>
    </submittedName>
</protein>
<evidence type="ECO:0000313" key="4">
    <source>
        <dbReference type="EMBL" id="MEC3860184.1"/>
    </source>
</evidence>
<evidence type="ECO:0000256" key="2">
    <source>
        <dbReference type="ARBA" id="ARBA00022525"/>
    </source>
</evidence>
<dbReference type="PROSITE" id="PS00330">
    <property type="entry name" value="HEMOLYSIN_CALCIUM"/>
    <property type="match status" value="1"/>
</dbReference>
<dbReference type="Gene3D" id="2.150.10.10">
    <property type="entry name" value="Serralysin-like metalloprotease, C-terminal"/>
    <property type="match status" value="2"/>
</dbReference>
<feature type="domain" description="DUF4214" evidence="3">
    <location>
        <begin position="375"/>
        <end position="439"/>
    </location>
</feature>
<dbReference type="Pfam" id="PF00353">
    <property type="entry name" value="HemolysinCabind"/>
    <property type="match status" value="2"/>
</dbReference>
<dbReference type="PANTHER" id="PTHR38340:SF1">
    <property type="entry name" value="S-LAYER PROTEIN"/>
    <property type="match status" value="1"/>
</dbReference>